<feature type="transmembrane region" description="Helical" evidence="10">
    <location>
        <begin position="63"/>
        <end position="83"/>
    </location>
</feature>
<keyword evidence="6 10" id="KW-1133">Transmembrane helix</keyword>
<evidence type="ECO:0000256" key="1">
    <source>
        <dbReference type="ARBA" id="ARBA00004651"/>
    </source>
</evidence>
<dbReference type="Gene3D" id="1.20.1070.10">
    <property type="entry name" value="Rhodopsin 7-helix transmembrane proteins"/>
    <property type="match status" value="1"/>
</dbReference>
<evidence type="ECO:0000256" key="9">
    <source>
        <dbReference type="RuleBase" id="RU000688"/>
    </source>
</evidence>
<feature type="transmembrane region" description="Helical" evidence="10">
    <location>
        <begin position="103"/>
        <end position="121"/>
    </location>
</feature>
<feature type="domain" description="G-protein coupled receptors family 1 profile" evidence="11">
    <location>
        <begin position="42"/>
        <end position="291"/>
    </location>
</feature>
<evidence type="ECO:0000256" key="10">
    <source>
        <dbReference type="RuleBase" id="RU363047"/>
    </source>
</evidence>
<keyword evidence="2 10" id="KW-1003">Cell membrane</keyword>
<dbReference type="Proteomes" id="UP000694403">
    <property type="component" value="Unplaced"/>
</dbReference>
<reference evidence="12" key="2">
    <citation type="submission" date="2025-09" db="UniProtKB">
        <authorList>
            <consortium name="Ensembl"/>
        </authorList>
    </citation>
    <scope>IDENTIFICATION</scope>
</reference>
<keyword evidence="9" id="KW-0675">Receptor</keyword>
<dbReference type="CDD" id="cd15225">
    <property type="entry name" value="7tmA_OR10A-like"/>
    <property type="match status" value="1"/>
</dbReference>
<keyword evidence="4 9" id="KW-0812">Transmembrane</keyword>
<sequence length="312" mass="34811">MVGGNVDNTMLSETGRVGYLSKHLQPLLFILVLLTYLIILLGNGLIITITVADWALHTPMYFFLRNLSVLEICYTSVTIPKALSSLLSDQQNISFMGCATQMYFFHLFGSSECFLLAVMSYDRYVAICNPMRYSLIMNRKVTVGLAAVVWIAGNVVACEQTVATFKLPFHGPNKISHFFCDVLAVLKLASADTSLNDANLAMLTVVFILFPFLLIIASYVSIISTILKMRSAEGRRKAFSTCSSHLIIVSLFYGSATITYLIPRSNFSVHIDRALSLFYTVITPMFNPIVYSLRNKDVKEALRKFLGRSKIS</sequence>
<dbReference type="FunFam" id="1.20.1070.10:FF:000001">
    <property type="entry name" value="Olfactory receptor"/>
    <property type="match status" value="1"/>
</dbReference>
<evidence type="ECO:0000313" key="12">
    <source>
        <dbReference type="Ensembl" id="ENSCSRP00000019619.1"/>
    </source>
</evidence>
<evidence type="ECO:0000256" key="3">
    <source>
        <dbReference type="ARBA" id="ARBA00022606"/>
    </source>
</evidence>
<evidence type="ECO:0000313" key="13">
    <source>
        <dbReference type="Proteomes" id="UP000694403"/>
    </source>
</evidence>
<comment type="similarity">
    <text evidence="9">Belongs to the G-protein coupled receptor 1 family.</text>
</comment>
<evidence type="ECO:0000256" key="7">
    <source>
        <dbReference type="ARBA" id="ARBA00023136"/>
    </source>
</evidence>
<feature type="transmembrane region" description="Helical" evidence="10">
    <location>
        <begin position="200"/>
        <end position="227"/>
    </location>
</feature>
<dbReference type="PROSITE" id="PS00237">
    <property type="entry name" value="G_PROTEIN_RECEP_F1_1"/>
    <property type="match status" value="1"/>
</dbReference>
<keyword evidence="8 9" id="KW-0807">Transducer</keyword>
<protein>
    <recommendedName>
        <fullName evidence="10">Olfactory receptor</fullName>
    </recommendedName>
</protein>
<keyword evidence="13" id="KW-1185">Reference proteome</keyword>
<evidence type="ECO:0000256" key="6">
    <source>
        <dbReference type="ARBA" id="ARBA00022989"/>
    </source>
</evidence>
<evidence type="ECO:0000256" key="8">
    <source>
        <dbReference type="ARBA" id="ARBA00023224"/>
    </source>
</evidence>
<dbReference type="AlphaFoldDB" id="A0A8C3SWR6"/>
<evidence type="ECO:0000256" key="4">
    <source>
        <dbReference type="ARBA" id="ARBA00022692"/>
    </source>
</evidence>
<comment type="subcellular location">
    <subcellularLocation>
        <location evidence="1 10">Cell membrane</location>
        <topology evidence="1 10">Multi-pass membrane protein</topology>
    </subcellularLocation>
</comment>
<dbReference type="PROSITE" id="PS50262">
    <property type="entry name" value="G_PROTEIN_RECEP_F1_2"/>
    <property type="match status" value="1"/>
</dbReference>
<dbReference type="InterPro" id="IPR000276">
    <property type="entry name" value="GPCR_Rhodpsn"/>
</dbReference>
<dbReference type="Pfam" id="PF13853">
    <property type="entry name" value="7tm_4"/>
    <property type="match status" value="1"/>
</dbReference>
<dbReference type="InterPro" id="IPR017452">
    <property type="entry name" value="GPCR_Rhodpsn_7TM"/>
</dbReference>
<dbReference type="PRINTS" id="PR00245">
    <property type="entry name" value="OLFACTORYR"/>
</dbReference>
<proteinExistence type="inferred from homology"/>
<dbReference type="GO" id="GO:0004930">
    <property type="term" value="F:G protein-coupled receptor activity"/>
    <property type="evidence" value="ECO:0007669"/>
    <property type="project" value="UniProtKB-KW"/>
</dbReference>
<dbReference type="PRINTS" id="PR00237">
    <property type="entry name" value="GPCRRHODOPSN"/>
</dbReference>
<dbReference type="SUPFAM" id="SSF81321">
    <property type="entry name" value="Family A G protein-coupled receptor-like"/>
    <property type="match status" value="1"/>
</dbReference>
<name>A0A8C3SWR6_CHESE</name>
<dbReference type="GO" id="GO:0005886">
    <property type="term" value="C:plasma membrane"/>
    <property type="evidence" value="ECO:0007669"/>
    <property type="project" value="UniProtKB-SubCell"/>
</dbReference>
<evidence type="ECO:0000256" key="2">
    <source>
        <dbReference type="ARBA" id="ARBA00022475"/>
    </source>
</evidence>
<dbReference type="GO" id="GO:0004984">
    <property type="term" value="F:olfactory receptor activity"/>
    <property type="evidence" value="ECO:0007669"/>
    <property type="project" value="InterPro"/>
</dbReference>
<accession>A0A8C3SWR6</accession>
<dbReference type="Ensembl" id="ENSCSRT00000020504.1">
    <property type="protein sequence ID" value="ENSCSRP00000019619.1"/>
    <property type="gene ID" value="ENSCSRG00000014956.1"/>
</dbReference>
<feature type="transmembrane region" description="Helical" evidence="10">
    <location>
        <begin position="27"/>
        <end position="51"/>
    </location>
</feature>
<evidence type="ECO:0000259" key="11">
    <source>
        <dbReference type="PROSITE" id="PS50262"/>
    </source>
</evidence>
<keyword evidence="3 10" id="KW-0716">Sensory transduction</keyword>
<keyword evidence="7 10" id="KW-0472">Membrane</keyword>
<evidence type="ECO:0000256" key="5">
    <source>
        <dbReference type="ARBA" id="ARBA00022725"/>
    </source>
</evidence>
<feature type="transmembrane region" description="Helical" evidence="10">
    <location>
        <begin position="239"/>
        <end position="262"/>
    </location>
</feature>
<keyword evidence="9" id="KW-0297">G-protein coupled receptor</keyword>
<feature type="transmembrane region" description="Helical" evidence="10">
    <location>
        <begin position="141"/>
        <end position="163"/>
    </location>
</feature>
<reference evidence="12" key="1">
    <citation type="submission" date="2025-08" db="UniProtKB">
        <authorList>
            <consortium name="Ensembl"/>
        </authorList>
    </citation>
    <scope>IDENTIFICATION</scope>
</reference>
<dbReference type="PANTHER" id="PTHR26453">
    <property type="entry name" value="OLFACTORY RECEPTOR"/>
    <property type="match status" value="1"/>
</dbReference>
<feature type="transmembrane region" description="Helical" evidence="10">
    <location>
        <begin position="274"/>
        <end position="293"/>
    </location>
</feature>
<keyword evidence="5 10" id="KW-0552">Olfaction</keyword>
<organism evidence="12 13">
    <name type="scientific">Chelydra serpentina</name>
    <name type="common">Snapping turtle</name>
    <name type="synonym">Testudo serpentina</name>
    <dbReference type="NCBI Taxonomy" id="8475"/>
    <lineage>
        <taxon>Eukaryota</taxon>
        <taxon>Metazoa</taxon>
        <taxon>Chordata</taxon>
        <taxon>Craniata</taxon>
        <taxon>Vertebrata</taxon>
        <taxon>Euteleostomi</taxon>
        <taxon>Archelosauria</taxon>
        <taxon>Testudinata</taxon>
        <taxon>Testudines</taxon>
        <taxon>Cryptodira</taxon>
        <taxon>Durocryptodira</taxon>
        <taxon>Americhelydia</taxon>
        <taxon>Chelydroidea</taxon>
        <taxon>Chelydridae</taxon>
        <taxon>Chelydra</taxon>
    </lineage>
</organism>
<dbReference type="InterPro" id="IPR000725">
    <property type="entry name" value="Olfact_rcpt"/>
</dbReference>